<evidence type="ECO:0000259" key="11">
    <source>
        <dbReference type="PROSITE" id="PS51767"/>
    </source>
</evidence>
<proteinExistence type="inferred from homology"/>
<protein>
    <recommendedName>
        <fullName evidence="11">Peptidase A1 domain-containing protein</fullName>
    </recommendedName>
</protein>
<dbReference type="EMBL" id="LGRX02013274">
    <property type="protein sequence ID" value="KAK3266280.1"/>
    <property type="molecule type" value="Genomic_DNA"/>
</dbReference>
<dbReference type="InterPro" id="IPR032861">
    <property type="entry name" value="TAXi_N"/>
</dbReference>
<evidence type="ECO:0000313" key="12">
    <source>
        <dbReference type="EMBL" id="KAK3266280.1"/>
    </source>
</evidence>
<feature type="chain" id="PRO_5042037726" description="Peptidase A1 domain-containing protein" evidence="10">
    <location>
        <begin position="24"/>
        <end position="307"/>
    </location>
</feature>
<dbReference type="InterPro" id="IPR033121">
    <property type="entry name" value="PEPTIDASE_A1"/>
</dbReference>
<dbReference type="GO" id="GO:0004190">
    <property type="term" value="F:aspartic-type endopeptidase activity"/>
    <property type="evidence" value="ECO:0007669"/>
    <property type="project" value="InterPro"/>
</dbReference>
<dbReference type="GO" id="GO:0012505">
    <property type="term" value="C:endomembrane system"/>
    <property type="evidence" value="ECO:0007669"/>
    <property type="project" value="UniProtKB-SubCell"/>
</dbReference>
<keyword evidence="2" id="KW-0645">Protease</keyword>
<name>A0AAE0FVA4_9CHLO</name>
<evidence type="ECO:0000256" key="3">
    <source>
        <dbReference type="ARBA" id="ARBA00022692"/>
    </source>
</evidence>
<keyword evidence="7" id="KW-0472">Membrane</keyword>
<feature type="active site" evidence="9">
    <location>
        <position position="88"/>
    </location>
</feature>
<evidence type="ECO:0000256" key="1">
    <source>
        <dbReference type="ARBA" id="ARBA00007447"/>
    </source>
</evidence>
<evidence type="ECO:0000256" key="4">
    <source>
        <dbReference type="ARBA" id="ARBA00022729"/>
    </source>
</evidence>
<keyword evidence="4 10" id="KW-0732">Signal</keyword>
<comment type="caution">
    <text evidence="12">The sequence shown here is derived from an EMBL/GenBank/DDBJ whole genome shotgun (WGS) entry which is preliminary data.</text>
</comment>
<dbReference type="Proteomes" id="UP001190700">
    <property type="component" value="Unassembled WGS sequence"/>
</dbReference>
<reference evidence="12 13" key="1">
    <citation type="journal article" date="2015" name="Genome Biol. Evol.">
        <title>Comparative Genomics of a Bacterivorous Green Alga Reveals Evolutionary Causalities and Consequences of Phago-Mixotrophic Mode of Nutrition.</title>
        <authorList>
            <person name="Burns J.A."/>
            <person name="Paasch A."/>
            <person name="Narechania A."/>
            <person name="Kim E."/>
        </authorList>
    </citation>
    <scope>NUCLEOTIDE SEQUENCE [LARGE SCALE GENOMIC DNA]</scope>
    <source>
        <strain evidence="12 13">PLY_AMNH</strain>
    </source>
</reference>
<dbReference type="InterPro" id="IPR001969">
    <property type="entry name" value="Aspartic_peptidase_AS"/>
</dbReference>
<comment type="subcellular location">
    <subcellularLocation>
        <location evidence="8">Endomembrane system</location>
        <topology evidence="8">Single-pass type I membrane protein</topology>
    </subcellularLocation>
</comment>
<keyword evidence="6" id="KW-1133">Transmembrane helix</keyword>
<dbReference type="PROSITE" id="PS00141">
    <property type="entry name" value="ASP_PROTEASE"/>
    <property type="match status" value="1"/>
</dbReference>
<feature type="active site" evidence="9">
    <location>
        <position position="296"/>
    </location>
</feature>
<dbReference type="InterPro" id="IPR001461">
    <property type="entry name" value="Aspartic_peptidase_A1"/>
</dbReference>
<keyword evidence="5" id="KW-0378">Hydrolase</keyword>
<evidence type="ECO:0000256" key="8">
    <source>
        <dbReference type="ARBA" id="ARBA00046288"/>
    </source>
</evidence>
<comment type="similarity">
    <text evidence="1">Belongs to the peptidase A1 family.</text>
</comment>
<keyword evidence="13" id="KW-1185">Reference proteome</keyword>
<evidence type="ECO:0000256" key="7">
    <source>
        <dbReference type="ARBA" id="ARBA00023136"/>
    </source>
</evidence>
<evidence type="ECO:0000256" key="10">
    <source>
        <dbReference type="SAM" id="SignalP"/>
    </source>
</evidence>
<evidence type="ECO:0000256" key="9">
    <source>
        <dbReference type="PIRSR" id="PIRSR601461-1"/>
    </source>
</evidence>
<evidence type="ECO:0000256" key="2">
    <source>
        <dbReference type="ARBA" id="ARBA00022670"/>
    </source>
</evidence>
<accession>A0AAE0FVA4</accession>
<evidence type="ECO:0000313" key="13">
    <source>
        <dbReference type="Proteomes" id="UP001190700"/>
    </source>
</evidence>
<dbReference type="Pfam" id="PF14543">
    <property type="entry name" value="TAXi_N"/>
    <property type="match status" value="1"/>
</dbReference>
<dbReference type="PANTHER" id="PTHR13683:SF375">
    <property type="entry name" value="PEPTIDASE A1 DOMAIN-CONTAINING PROTEIN"/>
    <property type="match status" value="1"/>
</dbReference>
<dbReference type="Gene3D" id="2.40.70.10">
    <property type="entry name" value="Acid Proteases"/>
    <property type="match status" value="1"/>
</dbReference>
<evidence type="ECO:0000256" key="6">
    <source>
        <dbReference type="ARBA" id="ARBA00022989"/>
    </source>
</evidence>
<dbReference type="SUPFAM" id="SSF50630">
    <property type="entry name" value="Acid proteases"/>
    <property type="match status" value="1"/>
</dbReference>
<feature type="signal peptide" evidence="10">
    <location>
        <begin position="1"/>
        <end position="23"/>
    </location>
</feature>
<gene>
    <name evidence="12" type="ORF">CYMTET_25086</name>
</gene>
<dbReference type="AlphaFoldDB" id="A0AAE0FVA4"/>
<keyword evidence="3" id="KW-0812">Transmembrane</keyword>
<feature type="domain" description="Peptidase A1" evidence="11">
    <location>
        <begin position="70"/>
        <end position="307"/>
    </location>
</feature>
<evidence type="ECO:0000256" key="5">
    <source>
        <dbReference type="ARBA" id="ARBA00022801"/>
    </source>
</evidence>
<dbReference type="InterPro" id="IPR021109">
    <property type="entry name" value="Peptidase_aspartic_dom_sf"/>
</dbReference>
<organism evidence="12 13">
    <name type="scientific">Cymbomonas tetramitiformis</name>
    <dbReference type="NCBI Taxonomy" id="36881"/>
    <lineage>
        <taxon>Eukaryota</taxon>
        <taxon>Viridiplantae</taxon>
        <taxon>Chlorophyta</taxon>
        <taxon>Pyramimonadophyceae</taxon>
        <taxon>Pyramimonadales</taxon>
        <taxon>Pyramimonadaceae</taxon>
        <taxon>Cymbomonas</taxon>
    </lineage>
</organism>
<dbReference type="GO" id="GO:0006508">
    <property type="term" value="P:proteolysis"/>
    <property type="evidence" value="ECO:0007669"/>
    <property type="project" value="UniProtKB-KW"/>
</dbReference>
<sequence length="307" mass="32619">MISYLGQLVASLVLLLILSLADCYEASSQHTVGKHIFVPLWRGSNSNHSRSLLASATLTVGGSIRETGYFYATILLGTPAHPYDLILDTGSTVTYIPCSDCGSSCGTHTDPYYDADASSTYSFIGCQDAKCYTHGCSTDSCYYTRSYAEHSSSAGRLLQDNIHLASPVGSQPIVFGCEMRETGEIYRQAADGLMGLGQAAVSVVTQLANSWAIDDGFALCFGSVEGGGALILGLPDFSAMTGIPELKYTSLTSSSRHPSYYIVTLEEASVNGRTLSSQAGFSLRTTFARGYGTVLDSDFQIDGVKPG</sequence>
<dbReference type="PROSITE" id="PS51767">
    <property type="entry name" value="PEPTIDASE_A1"/>
    <property type="match status" value="1"/>
</dbReference>
<dbReference type="PANTHER" id="PTHR13683">
    <property type="entry name" value="ASPARTYL PROTEASES"/>
    <property type="match status" value="1"/>
</dbReference>